<dbReference type="EMBL" id="JABGBP010000102">
    <property type="protein sequence ID" value="NOL59841.1"/>
    <property type="molecule type" value="Genomic_DNA"/>
</dbReference>
<evidence type="ECO:0000313" key="4">
    <source>
        <dbReference type="Proteomes" id="UP000546917"/>
    </source>
</evidence>
<dbReference type="KEGG" id="fai:FAD_1268"/>
<dbReference type="PANTHER" id="PTHR30348:SF4">
    <property type="entry name" value="DUF72 DOMAIN-CONTAINING PROTEIN"/>
    <property type="match status" value="1"/>
</dbReference>
<organism evidence="1 3">
    <name type="scientific">Ferroplasma acidiphilum</name>
    <dbReference type="NCBI Taxonomy" id="74969"/>
    <lineage>
        <taxon>Archaea</taxon>
        <taxon>Methanobacteriati</taxon>
        <taxon>Thermoplasmatota</taxon>
        <taxon>Thermoplasmata</taxon>
        <taxon>Thermoplasmatales</taxon>
        <taxon>Ferroplasmaceae</taxon>
        <taxon>Ferroplasma</taxon>
    </lineage>
</organism>
<dbReference type="STRING" id="74969.FAD_1268"/>
<reference evidence="1 3" key="1">
    <citation type="submission" date="2011-10" db="EMBL/GenBank/DDBJ databases">
        <title>Metabolic and evolutionary patterns in the extreme acidophile Ferroplasma acidiphilum.</title>
        <authorList>
            <person name="Golyshina O.V."/>
            <person name="Kozyavkin S.A."/>
            <person name="Tatusov R.L."/>
            <person name="Slesarev A.I."/>
            <person name="Golyshin P.N."/>
        </authorList>
    </citation>
    <scope>NUCLEOTIDE SEQUENCE [LARGE SCALE GENOMIC DNA]</scope>
    <source>
        <strain evidence="1">Berkeley</strain>
        <strain evidence="3">Y</strain>
    </source>
</reference>
<keyword evidence="3" id="KW-1185">Reference proteome</keyword>
<gene>
    <name evidence="1" type="ORF">FAD_1268</name>
    <name evidence="2" type="ORF">HLB00_03205</name>
</gene>
<dbReference type="Gene3D" id="3.20.20.410">
    <property type="entry name" value="Protein of unknown function UPF0759"/>
    <property type="match status" value="1"/>
</dbReference>
<reference evidence="2 4" key="2">
    <citation type="submission" date="2020-05" db="EMBL/GenBank/DDBJ databases">
        <authorList>
            <person name="Zhang R."/>
        </authorList>
    </citation>
    <scope>NUCLEOTIDE SEQUENCE [LARGE SCALE GENOMIC DNA]</scope>
    <source>
        <strain evidence="2 4">DSM 28986</strain>
    </source>
</reference>
<sequence>MIYRTGCSGWSYDFWKGKIYDYSESPSNYLRDYARIFDTVEIDSTFYAAQNSETVEKWASSVPENFLFSPKMPRKITHESRLERCEDDLAYFMKNISLLNNRLGTVLIQLPPDFPINTGVLENFIELLPNNIKYAIEFRHPSWFIDEVYGILRKSGITMVWSVLDYIKTPEIKTTENLYVRFLGNKSLEKKDLGEIRINRHREIEQWIGKIKKQDSGQGTVFIYANNHYEGLSPDTIKFIRQELGLPASGNMLMDRQKKLF</sequence>
<name>A0A1V0N4W0_9ARCH</name>
<accession>A0A1V0N4W0</accession>
<evidence type="ECO:0000313" key="2">
    <source>
        <dbReference type="EMBL" id="NOL59841.1"/>
    </source>
</evidence>
<evidence type="ECO:0000313" key="1">
    <source>
        <dbReference type="EMBL" id="ARD85136.1"/>
    </source>
</evidence>
<dbReference type="PANTHER" id="PTHR30348">
    <property type="entry name" value="UNCHARACTERIZED PROTEIN YECE"/>
    <property type="match status" value="1"/>
</dbReference>
<evidence type="ECO:0000313" key="3">
    <source>
        <dbReference type="Proteomes" id="UP000192050"/>
    </source>
</evidence>
<dbReference type="EMBL" id="CP015363">
    <property type="protein sequence ID" value="ARD85136.1"/>
    <property type="molecule type" value="Genomic_DNA"/>
</dbReference>
<dbReference type="OrthoDB" id="35747at2157"/>
<dbReference type="InterPro" id="IPR002763">
    <property type="entry name" value="DUF72"/>
</dbReference>
<dbReference type="Proteomes" id="UP000546917">
    <property type="component" value="Unassembled WGS sequence"/>
</dbReference>
<protein>
    <submittedName>
        <fullName evidence="2">DUF72 domain-containing protein</fullName>
    </submittedName>
</protein>
<dbReference type="RefSeq" id="WP_081142725.1">
    <property type="nucleotide sequence ID" value="NZ_CP015363.1"/>
</dbReference>
<dbReference type="Proteomes" id="UP000192050">
    <property type="component" value="Chromosome"/>
</dbReference>
<dbReference type="InterPro" id="IPR036520">
    <property type="entry name" value="UPF0759_sf"/>
</dbReference>
<proteinExistence type="predicted"/>
<dbReference type="Pfam" id="PF01904">
    <property type="entry name" value="DUF72"/>
    <property type="match status" value="1"/>
</dbReference>
<dbReference type="GeneID" id="84217863"/>
<dbReference type="SUPFAM" id="SSF117396">
    <property type="entry name" value="TM1631-like"/>
    <property type="match status" value="1"/>
</dbReference>
<dbReference type="AlphaFoldDB" id="A0A1V0N4W0"/>